<evidence type="ECO:0000313" key="9">
    <source>
        <dbReference type="Proteomes" id="UP000464378"/>
    </source>
</evidence>
<dbReference type="EMBL" id="LR586016">
    <property type="protein sequence ID" value="VIP03448.1"/>
    <property type="molecule type" value="Genomic_DNA"/>
</dbReference>
<evidence type="ECO:0000256" key="2">
    <source>
        <dbReference type="ARBA" id="ARBA00022741"/>
    </source>
</evidence>
<keyword evidence="6" id="KW-1133">Transmembrane helix</keyword>
<evidence type="ECO:0000256" key="5">
    <source>
        <dbReference type="PROSITE-ProRule" id="PRU10141"/>
    </source>
</evidence>
<dbReference type="Pfam" id="PF00069">
    <property type="entry name" value="Pkinase"/>
    <property type="match status" value="1"/>
</dbReference>
<dbReference type="EMBL" id="LR593887">
    <property type="protein sequence ID" value="VTS04268.1"/>
    <property type="molecule type" value="Genomic_DNA"/>
</dbReference>
<keyword evidence="2 5" id="KW-0547">Nucleotide-binding</keyword>
<keyword evidence="4 5" id="KW-0067">ATP-binding</keyword>
<dbReference type="PANTHER" id="PTHR43289">
    <property type="entry name" value="MITOGEN-ACTIVATED PROTEIN KINASE KINASE KINASE 20-RELATED"/>
    <property type="match status" value="1"/>
</dbReference>
<dbReference type="PANTHER" id="PTHR43289:SF6">
    <property type="entry name" value="SERINE_THREONINE-PROTEIN KINASE NEKL-3"/>
    <property type="match status" value="1"/>
</dbReference>
<dbReference type="PROSITE" id="PS50011">
    <property type="entry name" value="PROTEIN_KINASE_DOM"/>
    <property type="match status" value="1"/>
</dbReference>
<keyword evidence="8" id="KW-0723">Serine/threonine-protein kinase</keyword>
<dbReference type="GO" id="GO:0004674">
    <property type="term" value="F:protein serine/threonine kinase activity"/>
    <property type="evidence" value="ECO:0007669"/>
    <property type="project" value="UniProtKB-KW"/>
</dbReference>
<dbReference type="InterPro" id="IPR011009">
    <property type="entry name" value="Kinase-like_dom_sf"/>
</dbReference>
<keyword evidence="1" id="KW-0808">Transferase</keyword>
<dbReference type="Gene3D" id="3.30.200.20">
    <property type="entry name" value="Phosphorylase Kinase, domain 1"/>
    <property type="match status" value="1"/>
</dbReference>
<accession>A0A6C2YP90</accession>
<keyword evidence="3 8" id="KW-0418">Kinase</keyword>
<dbReference type="Gene3D" id="1.10.510.10">
    <property type="entry name" value="Transferase(Phosphotransferase) domain 1"/>
    <property type="match status" value="1"/>
</dbReference>
<dbReference type="Proteomes" id="UP000464378">
    <property type="component" value="Chromosome"/>
</dbReference>
<dbReference type="InParanoid" id="A0A6C2YP90"/>
<dbReference type="PROSITE" id="PS00108">
    <property type="entry name" value="PROTEIN_KINASE_ST"/>
    <property type="match status" value="1"/>
</dbReference>
<dbReference type="InterPro" id="IPR017441">
    <property type="entry name" value="Protein_kinase_ATP_BS"/>
</dbReference>
<organism evidence="8">
    <name type="scientific">Tuwongella immobilis</name>
    <dbReference type="NCBI Taxonomy" id="692036"/>
    <lineage>
        <taxon>Bacteria</taxon>
        <taxon>Pseudomonadati</taxon>
        <taxon>Planctomycetota</taxon>
        <taxon>Planctomycetia</taxon>
        <taxon>Gemmatales</taxon>
        <taxon>Gemmataceae</taxon>
        <taxon>Tuwongella</taxon>
    </lineage>
</organism>
<evidence type="ECO:0000256" key="6">
    <source>
        <dbReference type="SAM" id="Phobius"/>
    </source>
</evidence>
<evidence type="ECO:0000256" key="1">
    <source>
        <dbReference type="ARBA" id="ARBA00022679"/>
    </source>
</evidence>
<keyword evidence="6" id="KW-0472">Membrane</keyword>
<proteinExistence type="predicted"/>
<dbReference type="SUPFAM" id="SSF56112">
    <property type="entry name" value="Protein kinase-like (PK-like)"/>
    <property type="match status" value="1"/>
</dbReference>
<feature type="binding site" evidence="5">
    <location>
        <position position="101"/>
    </location>
    <ligand>
        <name>ATP</name>
        <dbReference type="ChEBI" id="CHEBI:30616"/>
    </ligand>
</feature>
<dbReference type="GO" id="GO:0005524">
    <property type="term" value="F:ATP binding"/>
    <property type="evidence" value="ECO:0007669"/>
    <property type="project" value="UniProtKB-UniRule"/>
</dbReference>
<dbReference type="CDD" id="cd14014">
    <property type="entry name" value="STKc_PknB_like"/>
    <property type="match status" value="1"/>
</dbReference>
<dbReference type="KEGG" id="tim:GMBLW1_05120"/>
<evidence type="ECO:0000259" key="7">
    <source>
        <dbReference type="PROSITE" id="PS50011"/>
    </source>
</evidence>
<dbReference type="SMART" id="SM00220">
    <property type="entry name" value="S_TKc"/>
    <property type="match status" value="1"/>
</dbReference>
<keyword evidence="9" id="KW-1185">Reference proteome</keyword>
<gene>
    <name evidence="8" type="ORF">GMBLW1_05120</name>
</gene>
<dbReference type="PROSITE" id="PS00107">
    <property type="entry name" value="PROTEIN_KINASE_ATP"/>
    <property type="match status" value="1"/>
</dbReference>
<name>A0A6C2YP90_9BACT</name>
<feature type="domain" description="Protein kinase" evidence="7">
    <location>
        <begin position="72"/>
        <end position="355"/>
    </location>
</feature>
<dbReference type="InterPro" id="IPR000719">
    <property type="entry name" value="Prot_kinase_dom"/>
</dbReference>
<dbReference type="AlphaFoldDB" id="A0A6C2YP90"/>
<dbReference type="InterPro" id="IPR008271">
    <property type="entry name" value="Ser/Thr_kinase_AS"/>
</dbReference>
<reference evidence="8" key="1">
    <citation type="submission" date="2019-04" db="EMBL/GenBank/DDBJ databases">
        <authorList>
            <consortium name="Science for Life Laboratories"/>
        </authorList>
    </citation>
    <scope>NUCLEOTIDE SEQUENCE</scope>
    <source>
        <strain evidence="8">MBLW1</strain>
    </source>
</reference>
<feature type="transmembrane region" description="Helical" evidence="6">
    <location>
        <begin position="423"/>
        <end position="448"/>
    </location>
</feature>
<evidence type="ECO:0000313" key="8">
    <source>
        <dbReference type="EMBL" id="VIP03448.1"/>
    </source>
</evidence>
<sequence length="449" mass="49737">MTASTTIDRATFLDCLQQSRLLTADQWGRAKQLSAQSARQLADALIQLGWITRYQAERLLHGKTNGFFLEQYRILEPLGKGGMGRVFRARHETMRRIVALKIVSSELTRTKHARQVFEREVQASAQLTHPNLVTAFDANQLEGRCYLVMEYIDGLTLQKWVDRNGPMSVRHALEVVRQAATGLGFAHRHGMVHRDIKPANLILHQVVTGIPRTPDFPYLVKILDFGLARFAQHAGSDPSQVGEHSIVIGAGGLVGTPDFMAPEQARDIHSADARSDLYSLGGVLYFLLTGKYPYPGGTAVEKLVRSSTEDPTPIRQLRSDLPAEVAELAHRMLQRQPEHRFATAEAVIEAIDALMAKLMPDPTIPFEVHASHTDTARNPVTAIQPREVSPAASPWAELDETIEADLPGVVGLTTRILSVPSPWWVTWMPAMMLTAVGVIVAIVAWLLLR</sequence>
<protein>
    <recommendedName>
        <fullName evidence="7">Protein kinase domain-containing protein</fullName>
    </recommendedName>
</protein>
<evidence type="ECO:0000256" key="3">
    <source>
        <dbReference type="ARBA" id="ARBA00022777"/>
    </source>
</evidence>
<evidence type="ECO:0000256" key="4">
    <source>
        <dbReference type="ARBA" id="ARBA00022840"/>
    </source>
</evidence>
<keyword evidence="6" id="KW-0812">Transmembrane</keyword>
<dbReference type="RefSeq" id="WP_162658526.1">
    <property type="nucleotide sequence ID" value="NZ_LR593887.1"/>
</dbReference>